<dbReference type="Proteomes" id="UP000331127">
    <property type="component" value="Unassembled WGS sequence"/>
</dbReference>
<evidence type="ECO:0000256" key="1">
    <source>
        <dbReference type="SAM" id="MobiDB-lite"/>
    </source>
</evidence>
<feature type="region of interest" description="Disordered" evidence="1">
    <location>
        <begin position="273"/>
        <end position="292"/>
    </location>
</feature>
<protein>
    <recommendedName>
        <fullName evidence="4">Type I-U CRISPR-associated protein Csx17</fullName>
    </recommendedName>
</protein>
<comment type="caution">
    <text evidence="2">The sequence shown here is derived from an EMBL/GenBank/DDBJ whole genome shotgun (WGS) entry which is preliminary data.</text>
</comment>
<keyword evidence="3" id="KW-1185">Reference proteome</keyword>
<gene>
    <name evidence="2" type="ORF">Amac_012200</name>
</gene>
<proteinExistence type="predicted"/>
<dbReference type="RefSeq" id="WP_155353324.1">
    <property type="nucleotide sequence ID" value="NZ_BAAAHL010000041.1"/>
</dbReference>
<dbReference type="OrthoDB" id="441343at2"/>
<reference evidence="2 3" key="1">
    <citation type="submission" date="2019-10" db="EMBL/GenBank/DDBJ databases">
        <title>Whole genome shotgun sequence of Acrocarpospora macrocephala NBRC 16266.</title>
        <authorList>
            <person name="Ichikawa N."/>
            <person name="Kimura A."/>
            <person name="Kitahashi Y."/>
            <person name="Komaki H."/>
            <person name="Oguchi A."/>
        </authorList>
    </citation>
    <scope>NUCLEOTIDE SEQUENCE [LARGE SCALE GENOMIC DNA]</scope>
    <source>
        <strain evidence="2 3">NBRC 16266</strain>
    </source>
</reference>
<dbReference type="EMBL" id="BLAE01000007">
    <property type="protein sequence ID" value="GES07625.1"/>
    <property type="molecule type" value="Genomic_DNA"/>
</dbReference>
<organism evidence="2 3">
    <name type="scientific">Acrocarpospora macrocephala</name>
    <dbReference type="NCBI Taxonomy" id="150177"/>
    <lineage>
        <taxon>Bacteria</taxon>
        <taxon>Bacillati</taxon>
        <taxon>Actinomycetota</taxon>
        <taxon>Actinomycetes</taxon>
        <taxon>Streptosporangiales</taxon>
        <taxon>Streptosporangiaceae</taxon>
        <taxon>Acrocarpospora</taxon>
    </lineage>
</organism>
<sequence length="737" mass="80078">MNRITLRGCRADVLAGYLQALGLLRVVAEQVDPRARMHWRGDVAVLDTTLSEEELFAWLVDAYVPVPIVSPWNSGSGFAGNGKSRTAEKSLADVRTLNDERFRPLQAAIAKSEQIVAEGRRRGWGGNKGELWAKDRKIDVIRLCRALLPDDALPWLDVAVTLTLDDLAFNALAGTGGNFGRQELSATYYDRLLRLIGPTAKLADSRAWAEAAVLGREDVAYLRETVGQYDPGRAGGIHSAADEKGDGFANPWSFVLVMEGTLLFASAAVRRNGTGRSGEAKPFFTRSTPLGHGSAAEAESVKGEQWVPLWDQPAGAGEVAQLIGEGRAQWRHRQATSGLEFALALASLGVDRGLTGFHRFVIAERLGQNPLAIHAGKVKVAARPDEGLLRGPYTWLEQVRRAGATNAVASALRRVEREVFAVAAGDGPQALARFVIEFGRLHELVGQSGQTRSQVKPYAAIRPPDWLKALEHVNQGREEFRLAAGLASLNDNPKNPGPSIRALLTRADGRAWQDAPGCGVDLFGVTLIRALAEAHRIRVIKAQDDRPSLDGEDVTSRGVQTAFDYGLRLPISLVGRFLADASGDELVADYLRGLLALGCPSRTEASWPRQPEPLVSDWGLPLLVPFFGTGDLTVRVRDRQTGEQRPHPVRLAPRPDWISRLAARGVDAVSREAVTRLRMAGLEPRVRVVPASRADGARLAAALLLSVTRQERERSLTRICVAETARYDTPDTQGVPA</sequence>
<evidence type="ECO:0008006" key="4">
    <source>
        <dbReference type="Google" id="ProtNLM"/>
    </source>
</evidence>
<dbReference type="AlphaFoldDB" id="A0A5M3WEV9"/>
<evidence type="ECO:0000313" key="2">
    <source>
        <dbReference type="EMBL" id="GES07625.1"/>
    </source>
</evidence>
<dbReference type="NCBIfam" id="TIGR04113">
    <property type="entry name" value="cas_csx17"/>
    <property type="match status" value="1"/>
</dbReference>
<accession>A0A5M3WEV9</accession>
<evidence type="ECO:0000313" key="3">
    <source>
        <dbReference type="Proteomes" id="UP000331127"/>
    </source>
</evidence>
<name>A0A5M3WEV9_9ACTN</name>
<dbReference type="InterPro" id="IPR026483">
    <property type="entry name" value="Cas_Csx17"/>
</dbReference>